<dbReference type="PANTHER" id="PTHR46599:SF6">
    <property type="entry name" value="DUAL SPECIFICITY PHOSPHATASE 26"/>
    <property type="match status" value="1"/>
</dbReference>
<name>A0A0F9W9P2_9MICR</name>
<evidence type="ECO:0000313" key="2">
    <source>
        <dbReference type="EMBL" id="KKO73710.1"/>
    </source>
</evidence>
<reference evidence="2 3" key="1">
    <citation type="journal article" date="2015" name="Environ. Microbiol.">
        <title>Genome analyses suggest the presence of polyploidy and recent human-driven expansions in eight global populations of the honeybee pathogen Nosema ceranae.</title>
        <authorList>
            <person name="Pelin A."/>
            <person name="Selman M."/>
            <person name="Aris-Brosou S."/>
            <person name="Farinelli L."/>
            <person name="Corradi N."/>
        </authorList>
    </citation>
    <scope>NUCLEOTIDE SEQUENCE [LARGE SCALE GENOMIC DNA]</scope>
    <source>
        <strain evidence="2 3">PA08 1199</strain>
    </source>
</reference>
<dbReference type="OrthoDB" id="8123139at2759"/>
<evidence type="ECO:0000313" key="3">
    <source>
        <dbReference type="Proteomes" id="UP000034350"/>
    </source>
</evidence>
<feature type="domain" description="PiggyBac transposable element-derived protein" evidence="1">
    <location>
        <begin position="2"/>
        <end position="101"/>
    </location>
</feature>
<dbReference type="VEuPathDB" id="MicrosporidiaDB:G9O61_00g000800"/>
<evidence type="ECO:0000259" key="1">
    <source>
        <dbReference type="Pfam" id="PF13843"/>
    </source>
</evidence>
<dbReference type="VEuPathDB" id="MicrosporidiaDB:AAJ76_2850001371"/>
<gene>
    <name evidence="2" type="ORF">AAJ76_2850001371</name>
</gene>
<comment type="caution">
    <text evidence="2">The sequence shown here is derived from an EMBL/GenBank/DDBJ whole genome shotgun (WGS) entry which is preliminary data.</text>
</comment>
<sequence length="132" mass="15115">MPNKFGIKSWLTSDVSSKYTVNGFPYFGKDEERESPIPLGEFIAFKLAEPYTGYGRNITVDNFFTSASLVSKLLAKRTTLVGTIRRNKKELLNLAKQAKNGMTKFLTILYKSKDFIFTTYKSKLNKKVFYLV</sequence>
<dbReference type="GeneID" id="36319880"/>
<dbReference type="PANTHER" id="PTHR46599">
    <property type="entry name" value="PIGGYBAC TRANSPOSABLE ELEMENT-DERIVED PROTEIN 4"/>
    <property type="match status" value="1"/>
</dbReference>
<dbReference type="Proteomes" id="UP000034350">
    <property type="component" value="Unassembled WGS sequence"/>
</dbReference>
<accession>A0A0F9W9P2</accession>
<organism evidence="2 3">
    <name type="scientific">Vairimorpha ceranae</name>
    <dbReference type="NCBI Taxonomy" id="40302"/>
    <lineage>
        <taxon>Eukaryota</taxon>
        <taxon>Fungi</taxon>
        <taxon>Fungi incertae sedis</taxon>
        <taxon>Microsporidia</taxon>
        <taxon>Nosematidae</taxon>
        <taxon>Vairimorpha</taxon>
    </lineage>
</organism>
<dbReference type="AlphaFoldDB" id="A0A0F9W9P2"/>
<protein>
    <submittedName>
        <fullName evidence="2">Piggybac transposable element-derived protein 3-like protein</fullName>
    </submittedName>
</protein>
<dbReference type="RefSeq" id="XP_024329452.1">
    <property type="nucleotide sequence ID" value="XM_024474951.1"/>
</dbReference>
<dbReference type="EMBL" id="JPQZ01000285">
    <property type="protein sequence ID" value="KKO73710.1"/>
    <property type="molecule type" value="Genomic_DNA"/>
</dbReference>
<dbReference type="VEuPathDB" id="MicrosporidiaDB:G9O61_00g022180"/>
<keyword evidence="3" id="KW-1185">Reference proteome</keyword>
<dbReference type="VEuPathDB" id="MicrosporidiaDB:G9O61_00g000810"/>
<dbReference type="Pfam" id="PF13843">
    <property type="entry name" value="DDE_Tnp_1_7"/>
    <property type="match status" value="1"/>
</dbReference>
<dbReference type="InterPro" id="IPR029526">
    <property type="entry name" value="PGBD"/>
</dbReference>
<dbReference type="VEuPathDB" id="MicrosporidiaDB:NCER_101525"/>
<proteinExistence type="predicted"/>